<protein>
    <recommendedName>
        <fullName evidence="3">Metallo-beta-lactamase domain-containing protein</fullName>
    </recommendedName>
</protein>
<dbReference type="PANTHER" id="PTHR23200:SF49">
    <property type="entry name" value="METALLO-BETA-LACTAMASE DOMAIN-CONTAINING PROTEIN"/>
    <property type="match status" value="1"/>
</dbReference>
<feature type="domain" description="Metallo-beta-lactamase" evidence="3">
    <location>
        <begin position="298"/>
        <end position="466"/>
    </location>
</feature>
<evidence type="ECO:0000256" key="1">
    <source>
        <dbReference type="SAM" id="MobiDB-lite"/>
    </source>
</evidence>
<proteinExistence type="predicted"/>
<accession>A0A016TXT8</accession>
<feature type="compositionally biased region" description="Low complexity" evidence="1">
    <location>
        <begin position="63"/>
        <end position="99"/>
    </location>
</feature>
<sequence length="525" mass="57935">MHLSTNLFIALALVLPVLSTPATTEQLRQWILANRKSIYGENSITDGDLAGTILRLFGLERSSSTTEESPTEPTTNVPSETTTTAATTTTATTTESTTPPTIPPIRDVCPFNAEPLMLGEDFAYCRASAIGDCPVGYLCDQSFVLGKSICCRDNRLRPMPNRPAVVRPSSLRPPFSWNTITPTASPKWNVFTTPKKAPWYIKDRTTWPSVYNRVTSEATSATTAATETVTTTVTTEPTTTTTEETTTTTTTAPSTTTKAVNPWARVWSTSAAPQNTVSVSVLQAGSLRPLRDGQSETIGAITLINDNGFLVLVDTGASSDTERLLQSLSKESVTLDQINTVVITHGHPSHMGNMNFFAQKPILFHSMEYIGRHVTPTELRERPYRKLSPHIEVWKTPGHTQHDLTVLIHDVASYGTMAIVGDLIPNEALISERRDVMDEEGVWDSAIKRQNANLIICMADWIVPGHGQPFRVLPHYSFWAIGCRLAPLSMYYVRCFHCNRHCDCVVLCICAGMCFDQYQLFVMKV</sequence>
<dbReference type="CDD" id="cd07711">
    <property type="entry name" value="MBLAC1-like_MBL-fold"/>
    <property type="match status" value="1"/>
</dbReference>
<dbReference type="Pfam" id="PF00753">
    <property type="entry name" value="Lactamase_B"/>
    <property type="match status" value="1"/>
</dbReference>
<evidence type="ECO:0000259" key="3">
    <source>
        <dbReference type="SMART" id="SM00849"/>
    </source>
</evidence>
<organism evidence="4 5">
    <name type="scientific">Ancylostoma ceylanicum</name>
    <dbReference type="NCBI Taxonomy" id="53326"/>
    <lineage>
        <taxon>Eukaryota</taxon>
        <taxon>Metazoa</taxon>
        <taxon>Ecdysozoa</taxon>
        <taxon>Nematoda</taxon>
        <taxon>Chromadorea</taxon>
        <taxon>Rhabditida</taxon>
        <taxon>Rhabditina</taxon>
        <taxon>Rhabditomorpha</taxon>
        <taxon>Strongyloidea</taxon>
        <taxon>Ancylostomatidae</taxon>
        <taxon>Ancylostomatinae</taxon>
        <taxon>Ancylostoma</taxon>
    </lineage>
</organism>
<evidence type="ECO:0000256" key="2">
    <source>
        <dbReference type="SAM" id="SignalP"/>
    </source>
</evidence>
<feature type="signal peptide" evidence="2">
    <location>
        <begin position="1"/>
        <end position="19"/>
    </location>
</feature>
<dbReference type="Proteomes" id="UP000024635">
    <property type="component" value="Unassembled WGS sequence"/>
</dbReference>
<name>A0A016TXT8_9BILA</name>
<dbReference type="EMBL" id="JARK01001405">
    <property type="protein sequence ID" value="EYC07620.1"/>
    <property type="molecule type" value="Genomic_DNA"/>
</dbReference>
<dbReference type="AlphaFoldDB" id="A0A016TXT8"/>
<dbReference type="OrthoDB" id="10250730at2759"/>
<dbReference type="Gene3D" id="3.60.15.10">
    <property type="entry name" value="Ribonuclease Z/Hydroxyacylglutathione hydrolase-like"/>
    <property type="match status" value="1"/>
</dbReference>
<evidence type="ECO:0000313" key="4">
    <source>
        <dbReference type="EMBL" id="EYC07620.1"/>
    </source>
</evidence>
<dbReference type="InterPro" id="IPR039344">
    <property type="entry name" value="MBLAC1"/>
</dbReference>
<keyword evidence="2" id="KW-0732">Signal</keyword>
<comment type="caution">
    <text evidence="4">The sequence shown here is derived from an EMBL/GenBank/DDBJ whole genome shotgun (WGS) entry which is preliminary data.</text>
</comment>
<keyword evidence="5" id="KW-1185">Reference proteome</keyword>
<reference evidence="5" key="1">
    <citation type="journal article" date="2015" name="Nat. Genet.">
        <title>The genome and transcriptome of the zoonotic hookworm Ancylostoma ceylanicum identify infection-specific gene families.</title>
        <authorList>
            <person name="Schwarz E.M."/>
            <person name="Hu Y."/>
            <person name="Antoshechkin I."/>
            <person name="Miller M.M."/>
            <person name="Sternberg P.W."/>
            <person name="Aroian R.V."/>
        </authorList>
    </citation>
    <scope>NUCLEOTIDE SEQUENCE</scope>
    <source>
        <strain evidence="5">HY135</strain>
    </source>
</reference>
<gene>
    <name evidence="4" type="primary">Acey_s0069.g318</name>
    <name evidence="4" type="synonym">Acey-C23H3.9</name>
    <name evidence="4" type="ORF">Y032_0069g318</name>
</gene>
<feature type="region of interest" description="Disordered" evidence="1">
    <location>
        <begin position="61"/>
        <end position="105"/>
    </location>
</feature>
<feature type="region of interest" description="Disordered" evidence="1">
    <location>
        <begin position="221"/>
        <end position="256"/>
    </location>
</feature>
<dbReference type="SMART" id="SM00849">
    <property type="entry name" value="Lactamase_B"/>
    <property type="match status" value="1"/>
</dbReference>
<dbReference type="InterPro" id="IPR036866">
    <property type="entry name" value="RibonucZ/Hydroxyglut_hydro"/>
</dbReference>
<dbReference type="SUPFAM" id="SSF56281">
    <property type="entry name" value="Metallo-hydrolase/oxidoreductase"/>
    <property type="match status" value="1"/>
</dbReference>
<feature type="chain" id="PRO_5001491623" description="Metallo-beta-lactamase domain-containing protein" evidence="2">
    <location>
        <begin position="20"/>
        <end position="525"/>
    </location>
</feature>
<evidence type="ECO:0000313" key="5">
    <source>
        <dbReference type="Proteomes" id="UP000024635"/>
    </source>
</evidence>
<dbReference type="InterPro" id="IPR001279">
    <property type="entry name" value="Metallo-B-lactamas"/>
</dbReference>
<dbReference type="PANTHER" id="PTHR23200">
    <property type="entry name" value="METALLO-BETA-LACTAMASE DOMAIN-CONTAINING PROTEIN 1"/>
    <property type="match status" value="1"/>
</dbReference>
<dbReference type="STRING" id="53326.A0A016TXT8"/>